<dbReference type="Pfam" id="PF13521">
    <property type="entry name" value="AAA_28"/>
    <property type="match status" value="1"/>
</dbReference>
<dbReference type="SUPFAM" id="SSF52540">
    <property type="entry name" value="P-loop containing nucleoside triphosphate hydrolases"/>
    <property type="match status" value="1"/>
</dbReference>
<dbReference type="EMBL" id="VCKZ01000115">
    <property type="protein sequence ID" value="TMR37946.1"/>
    <property type="molecule type" value="Genomic_DNA"/>
</dbReference>
<protein>
    <submittedName>
        <fullName evidence="2">ATPase</fullName>
    </submittedName>
</protein>
<dbReference type="AlphaFoldDB" id="A0A5S4GYG3"/>
<feature type="domain" description="NadR/Ttd14 AAA" evidence="1">
    <location>
        <begin position="16"/>
        <end position="179"/>
    </location>
</feature>
<evidence type="ECO:0000313" key="3">
    <source>
        <dbReference type="Proteomes" id="UP000305238"/>
    </source>
</evidence>
<accession>A0A5S4GYG3</accession>
<evidence type="ECO:0000259" key="1">
    <source>
        <dbReference type="Pfam" id="PF13521"/>
    </source>
</evidence>
<evidence type="ECO:0000313" key="2">
    <source>
        <dbReference type="EMBL" id="TMR37946.1"/>
    </source>
</evidence>
<dbReference type="OrthoDB" id="5638848at2"/>
<gene>
    <name evidence="2" type="ORF">ETD96_17470</name>
</gene>
<dbReference type="Gene3D" id="3.40.50.300">
    <property type="entry name" value="P-loop containing nucleotide triphosphate hydrolases"/>
    <property type="match status" value="1"/>
</dbReference>
<comment type="caution">
    <text evidence="2">The sequence shown here is derived from an EMBL/GenBank/DDBJ whole genome shotgun (WGS) entry which is preliminary data.</text>
</comment>
<reference evidence="2 3" key="1">
    <citation type="submission" date="2019-05" db="EMBL/GenBank/DDBJ databases">
        <title>Draft genome sequence of Actinomadura geliboluensis A8036.</title>
        <authorList>
            <person name="Saricaoglu S."/>
            <person name="Isik K."/>
        </authorList>
    </citation>
    <scope>NUCLEOTIDE SEQUENCE [LARGE SCALE GENOMIC DNA]</scope>
    <source>
        <strain evidence="2 3">A8036</strain>
    </source>
</reference>
<dbReference type="InterPro" id="IPR027417">
    <property type="entry name" value="P-loop_NTPase"/>
</dbReference>
<keyword evidence="3" id="KW-1185">Reference proteome</keyword>
<dbReference type="InterPro" id="IPR038727">
    <property type="entry name" value="NadR/Ttd14_AAA_dom"/>
</dbReference>
<dbReference type="Proteomes" id="UP000305238">
    <property type="component" value="Unassembled WGS sequence"/>
</dbReference>
<organism evidence="2 3">
    <name type="scientific">Actinomadura geliboluensis</name>
    <dbReference type="NCBI Taxonomy" id="882440"/>
    <lineage>
        <taxon>Bacteria</taxon>
        <taxon>Bacillati</taxon>
        <taxon>Actinomycetota</taxon>
        <taxon>Actinomycetes</taxon>
        <taxon>Streptosporangiales</taxon>
        <taxon>Thermomonosporaceae</taxon>
        <taxon>Actinomadura</taxon>
    </lineage>
</organism>
<sequence>MFWRRGEGLAAVEGFVVVTGGPGSGKSTLIDRLEETGFARSQEAGRGVIQDQVAIGGRALPWQDVELFAEMMLCWEMRSYRSMEAQAGPVFFDRGIPDIVGYLRLEGRPVPPHVHTAARTFRYRRRVFIAPPWPEIYEQDTERKQSLAEAERTYESMVTTYAEYGYELVELPRAPVEERVRFVIDQLR</sequence>
<name>A0A5S4GYG3_9ACTN</name>
<proteinExistence type="predicted"/>